<evidence type="ECO:0000313" key="2">
    <source>
        <dbReference type="Proteomes" id="UP000311605"/>
    </source>
</evidence>
<comment type="caution">
    <text evidence="1">The sequence shown here is derived from an EMBL/GenBank/DDBJ whole genome shotgun (WGS) entry which is preliminary data.</text>
</comment>
<protein>
    <recommendedName>
        <fullName evidence="3">AraC family transcriptional regulator</fullName>
    </recommendedName>
</protein>
<dbReference type="RefSeq" id="WP_139676751.1">
    <property type="nucleotide sequence ID" value="NZ_VDMN01000002.1"/>
</dbReference>
<dbReference type="Proteomes" id="UP000311605">
    <property type="component" value="Unassembled WGS sequence"/>
</dbReference>
<dbReference type="OrthoDB" id="9806208at2"/>
<name>A0A5C4XKM5_9HYPH</name>
<dbReference type="AlphaFoldDB" id="A0A5C4XKM5"/>
<dbReference type="EMBL" id="VDMN01000002">
    <property type="protein sequence ID" value="TNM63847.1"/>
    <property type="molecule type" value="Genomic_DNA"/>
</dbReference>
<gene>
    <name evidence="1" type="ORF">FHP24_13765</name>
</gene>
<reference evidence="1 2" key="1">
    <citation type="submission" date="2019-06" db="EMBL/GenBank/DDBJ databases">
        <title>The draft genome of Rhizobium smilacinae PTYR-5.</title>
        <authorList>
            <person name="Liu L."/>
            <person name="Li L."/>
            <person name="Zhang X."/>
        </authorList>
    </citation>
    <scope>NUCLEOTIDE SEQUENCE [LARGE SCALE GENOMIC DNA]</scope>
    <source>
        <strain evidence="1 2">PTYR-5</strain>
    </source>
</reference>
<sequence>MSEALPIGEKIAEYFGAENARSLMTRPLRRAELAITHLWRHYEDGDHPVILPADDAFLVVLYLIDVEHRDIWPDRPPAPLKLYPKGSICLISLKQGAGIAIRGSFEALVFHIPRSHLAELADEAGEPRVDDLAICRGIEDRTVRDIGAALMPLFDMADDVRDRLLAHVALAFNAHIAQRYGRSLYRH</sequence>
<evidence type="ECO:0008006" key="3">
    <source>
        <dbReference type="Google" id="ProtNLM"/>
    </source>
</evidence>
<evidence type="ECO:0000313" key="1">
    <source>
        <dbReference type="EMBL" id="TNM63847.1"/>
    </source>
</evidence>
<accession>A0A5C4XKM5</accession>
<proteinExistence type="predicted"/>
<organism evidence="1 2">
    <name type="scientific">Aliirhizobium smilacinae</name>
    <dbReference type="NCBI Taxonomy" id="1395944"/>
    <lineage>
        <taxon>Bacteria</taxon>
        <taxon>Pseudomonadati</taxon>
        <taxon>Pseudomonadota</taxon>
        <taxon>Alphaproteobacteria</taxon>
        <taxon>Hyphomicrobiales</taxon>
        <taxon>Rhizobiaceae</taxon>
        <taxon>Aliirhizobium</taxon>
    </lineage>
</organism>
<keyword evidence="2" id="KW-1185">Reference proteome</keyword>